<dbReference type="EMBL" id="CP155447">
    <property type="protein sequence ID" value="XBH00863.1"/>
    <property type="molecule type" value="Genomic_DNA"/>
</dbReference>
<reference evidence="2" key="1">
    <citation type="submission" date="2024-05" db="EMBL/GenBank/DDBJ databases">
        <title>Planctomycetes of the genus Singulisphaera possess chitinolytic capabilities.</title>
        <authorList>
            <person name="Ivanova A."/>
        </authorList>
    </citation>
    <scope>NUCLEOTIDE SEQUENCE</scope>
    <source>
        <strain evidence="2">Ch08T</strain>
    </source>
</reference>
<organism evidence="2">
    <name type="scientific">Singulisphaera sp. Ch08</name>
    <dbReference type="NCBI Taxonomy" id="3120278"/>
    <lineage>
        <taxon>Bacteria</taxon>
        <taxon>Pseudomonadati</taxon>
        <taxon>Planctomycetota</taxon>
        <taxon>Planctomycetia</taxon>
        <taxon>Isosphaerales</taxon>
        <taxon>Isosphaeraceae</taxon>
        <taxon>Singulisphaera</taxon>
    </lineage>
</organism>
<feature type="region of interest" description="Disordered" evidence="1">
    <location>
        <begin position="1"/>
        <end position="74"/>
    </location>
</feature>
<evidence type="ECO:0000313" key="2">
    <source>
        <dbReference type="EMBL" id="XBH00863.1"/>
    </source>
</evidence>
<gene>
    <name evidence="2" type="ORF">V5E97_21145</name>
</gene>
<accession>A0AAU7C668</accession>
<dbReference type="AlphaFoldDB" id="A0AAU7C668"/>
<evidence type="ECO:0000256" key="1">
    <source>
        <dbReference type="SAM" id="MobiDB-lite"/>
    </source>
</evidence>
<name>A0AAU7C668_9BACT</name>
<protein>
    <submittedName>
        <fullName evidence="2">Uncharacterized protein</fullName>
    </submittedName>
</protein>
<sequence length="144" mass="16411">MPDRPKKKTPPKAKKFDSSSVPEDAMLHDRRGGPWRRNQGGADALAKSTNPDRNPAERQVKKERRKRVDPTTFEKQYTDDEIEFMNAMQHFKMQSGRSFPTYGEVLKVANELGYRKMLAFNLIQGIDNPTARSEGSNESSPKIT</sequence>
<dbReference type="RefSeq" id="WP_406693542.1">
    <property type="nucleotide sequence ID" value="NZ_CP155447.1"/>
</dbReference>
<proteinExistence type="predicted"/>
<feature type="compositionally biased region" description="Basic residues" evidence="1">
    <location>
        <begin position="1"/>
        <end position="13"/>
    </location>
</feature>